<protein>
    <submittedName>
        <fullName evidence="3">Glutathione S-transferase family protein</fullName>
    </submittedName>
</protein>
<sequence length="234" mass="26444">MITLHQYPEAFGLSSLSPFCIKVEFFLKVAKLPYKNHVEVNPAKGPKGKMPFINVDGDKIPDSSFIIDYLMNKHSLKDLEIKDPGAQAQAIAFKSMIEDALYFGLLYSRWVDPVGFKRMKSEFKSMFPPFIGGPFLEFIRRNLTKQSRAQGLGRHSAEEVYALSAKQISALATLLGENAFFFENKITYFDATSYAFLTTILKQPIDSPIKKAILSHQNLCDYVDRLDVVSGVRK</sequence>
<dbReference type="InterPro" id="IPR040079">
    <property type="entry name" value="Glutathione_S-Trfase"/>
</dbReference>
<dbReference type="InterPro" id="IPR012336">
    <property type="entry name" value="Thioredoxin-like_fold"/>
</dbReference>
<dbReference type="SFLD" id="SFLDG01200">
    <property type="entry name" value="SUF1.1"/>
    <property type="match status" value="1"/>
</dbReference>
<reference evidence="3 4" key="1">
    <citation type="submission" date="2023-11" db="EMBL/GenBank/DDBJ databases">
        <title>A Novel Polar Bacteriovorax (B. antarcticus) Isolated from the Biocrust in Antarctica.</title>
        <authorList>
            <person name="Mun W."/>
            <person name="Choi S.Y."/>
            <person name="Mitchell R.J."/>
        </authorList>
    </citation>
    <scope>NUCLEOTIDE SEQUENCE [LARGE SCALE GENOMIC DNA]</scope>
    <source>
        <strain evidence="3 4">PP10</strain>
    </source>
</reference>
<dbReference type="RefSeq" id="WP_323577670.1">
    <property type="nucleotide sequence ID" value="NZ_JAYGJQ010000002.1"/>
</dbReference>
<evidence type="ECO:0000313" key="3">
    <source>
        <dbReference type="EMBL" id="MEA9357596.1"/>
    </source>
</evidence>
<evidence type="ECO:0000313" key="4">
    <source>
        <dbReference type="Proteomes" id="UP001302274"/>
    </source>
</evidence>
<gene>
    <name evidence="3" type="ORF">SHI21_15310</name>
</gene>
<dbReference type="Pfam" id="PF17172">
    <property type="entry name" value="GST_N_4"/>
    <property type="match status" value="1"/>
</dbReference>
<dbReference type="Proteomes" id="UP001302274">
    <property type="component" value="Unassembled WGS sequence"/>
</dbReference>
<dbReference type="SFLD" id="SFLDG01180">
    <property type="entry name" value="SUF1"/>
    <property type="match status" value="1"/>
</dbReference>
<accession>A0ABU5VX02</accession>
<keyword evidence="4" id="KW-1185">Reference proteome</keyword>
<feature type="domain" description="Metaxin glutathione S-transferase" evidence="1">
    <location>
        <begin position="166"/>
        <end position="226"/>
    </location>
</feature>
<organism evidence="3 4">
    <name type="scientific">Bacteriovorax antarcticus</name>
    <dbReference type="NCBI Taxonomy" id="3088717"/>
    <lineage>
        <taxon>Bacteria</taxon>
        <taxon>Pseudomonadati</taxon>
        <taxon>Bdellovibrionota</taxon>
        <taxon>Bacteriovoracia</taxon>
        <taxon>Bacteriovoracales</taxon>
        <taxon>Bacteriovoracaceae</taxon>
        <taxon>Bacteriovorax</taxon>
    </lineage>
</organism>
<dbReference type="Gene3D" id="1.20.1050.10">
    <property type="match status" value="1"/>
</dbReference>
<evidence type="ECO:0000259" key="1">
    <source>
        <dbReference type="Pfam" id="PF17171"/>
    </source>
</evidence>
<comment type="caution">
    <text evidence="3">The sequence shown here is derived from an EMBL/GenBank/DDBJ whole genome shotgun (WGS) entry which is preliminary data.</text>
</comment>
<dbReference type="Gene3D" id="3.40.30.10">
    <property type="entry name" value="Glutaredoxin"/>
    <property type="match status" value="1"/>
</dbReference>
<dbReference type="PANTHER" id="PTHR12289:SF41">
    <property type="entry name" value="FAILED AXON CONNECTIONS-RELATED"/>
    <property type="match status" value="1"/>
</dbReference>
<feature type="domain" description="Thioredoxin-like fold" evidence="2">
    <location>
        <begin position="18"/>
        <end position="113"/>
    </location>
</feature>
<dbReference type="CDD" id="cd03080">
    <property type="entry name" value="GST_N_Metaxin_like"/>
    <property type="match status" value="1"/>
</dbReference>
<dbReference type="SUPFAM" id="SSF52833">
    <property type="entry name" value="Thioredoxin-like"/>
    <property type="match status" value="1"/>
</dbReference>
<dbReference type="EMBL" id="JAYGJQ010000002">
    <property type="protein sequence ID" value="MEA9357596.1"/>
    <property type="molecule type" value="Genomic_DNA"/>
</dbReference>
<dbReference type="CDD" id="cd03193">
    <property type="entry name" value="GST_C_Metaxin"/>
    <property type="match status" value="1"/>
</dbReference>
<dbReference type="PANTHER" id="PTHR12289">
    <property type="entry name" value="METAXIN RELATED"/>
    <property type="match status" value="1"/>
</dbReference>
<evidence type="ECO:0000259" key="2">
    <source>
        <dbReference type="Pfam" id="PF17172"/>
    </source>
</evidence>
<dbReference type="SFLD" id="SFLDS00019">
    <property type="entry name" value="Glutathione_Transferase_(cytos"/>
    <property type="match status" value="1"/>
</dbReference>
<dbReference type="InterPro" id="IPR036249">
    <property type="entry name" value="Thioredoxin-like_sf"/>
</dbReference>
<dbReference type="InterPro" id="IPR050931">
    <property type="entry name" value="Mito_Protein_Transport_Metaxin"/>
</dbReference>
<dbReference type="InterPro" id="IPR026928">
    <property type="entry name" value="FAX/IsoI-like"/>
</dbReference>
<dbReference type="Pfam" id="PF17171">
    <property type="entry name" value="GST_C_6"/>
    <property type="match status" value="1"/>
</dbReference>
<dbReference type="InterPro" id="IPR033468">
    <property type="entry name" value="Metaxin_GST"/>
</dbReference>
<name>A0ABU5VX02_9BACT</name>
<proteinExistence type="predicted"/>